<sequence length="116" mass="14054">MNLMIEATKVLHHYNELALTRLSTIKSNSEYEVNFFGEVKPYVDQFFYELDMWTDLVTKWLKETKPKYIHINQVDTLRENLQNVVLQSFYQETRDKRFKQMYQSNKYVLESILMNG</sequence>
<dbReference type="InterPro" id="IPR023351">
    <property type="entry name" value="YppE-like_sf"/>
</dbReference>
<dbReference type="EMBL" id="LNQP01000033">
    <property type="protein sequence ID" value="KSU87869.1"/>
    <property type="molecule type" value="Genomic_DNA"/>
</dbReference>
<dbReference type="SUPFAM" id="SSF140415">
    <property type="entry name" value="YppE-like"/>
    <property type="match status" value="1"/>
</dbReference>
<evidence type="ECO:0000313" key="1">
    <source>
        <dbReference type="EMBL" id="KSU87869.1"/>
    </source>
</evidence>
<keyword evidence="1" id="KW-0255">Endonuclease</keyword>
<dbReference type="AlphaFoldDB" id="A0A0V8JLZ2"/>
<organism evidence="1 2">
    <name type="scientific">Priestia veravalensis</name>
    <dbReference type="NCBI Taxonomy" id="1414648"/>
    <lineage>
        <taxon>Bacteria</taxon>
        <taxon>Bacillati</taxon>
        <taxon>Bacillota</taxon>
        <taxon>Bacilli</taxon>
        <taxon>Bacillales</taxon>
        <taxon>Bacillaceae</taxon>
        <taxon>Priestia</taxon>
    </lineage>
</organism>
<gene>
    <name evidence="1" type="ORF">AS180_10680</name>
</gene>
<protein>
    <submittedName>
        <fullName evidence="1">Endonuclease III</fullName>
    </submittedName>
</protein>
<dbReference type="GO" id="GO:0004519">
    <property type="term" value="F:endonuclease activity"/>
    <property type="evidence" value="ECO:0007669"/>
    <property type="project" value="UniProtKB-KW"/>
</dbReference>
<proteinExistence type="predicted"/>
<name>A0A0V8JLZ2_9BACI</name>
<dbReference type="InterPro" id="IPR014913">
    <property type="entry name" value="YppE-like"/>
</dbReference>
<keyword evidence="2" id="KW-1185">Reference proteome</keyword>
<dbReference type="Gene3D" id="1.20.120.440">
    <property type="entry name" value="YppE-like"/>
    <property type="match status" value="1"/>
</dbReference>
<accession>A0A0V8JLZ2</accession>
<keyword evidence="1" id="KW-0540">Nuclease</keyword>
<comment type="caution">
    <text evidence="1">The sequence shown here is derived from an EMBL/GenBank/DDBJ whole genome shotgun (WGS) entry which is preliminary data.</text>
</comment>
<dbReference type="RefSeq" id="WP_025907384.1">
    <property type="nucleotide sequence ID" value="NZ_KQ758649.1"/>
</dbReference>
<dbReference type="Pfam" id="PF08807">
    <property type="entry name" value="DUF1798"/>
    <property type="match status" value="1"/>
</dbReference>
<reference evidence="1 2" key="1">
    <citation type="submission" date="2015-11" db="EMBL/GenBank/DDBJ databases">
        <title>Bacillus caseinolyticus sp nov.</title>
        <authorList>
            <person name="Dastager S.G."/>
            <person name="Mawlankar R."/>
        </authorList>
    </citation>
    <scope>NUCLEOTIDE SEQUENCE [LARGE SCALE GENOMIC DNA]</scope>
    <source>
        <strain evidence="1 2">SGD-V-76</strain>
    </source>
</reference>
<keyword evidence="1" id="KW-0378">Hydrolase</keyword>
<dbReference type="Proteomes" id="UP000053681">
    <property type="component" value="Unassembled WGS sequence"/>
</dbReference>
<evidence type="ECO:0000313" key="2">
    <source>
        <dbReference type="Proteomes" id="UP000053681"/>
    </source>
</evidence>
<dbReference type="GeneID" id="93681813"/>